<dbReference type="InterPro" id="IPR050740">
    <property type="entry name" value="Aldehyde_DH_Superfamily"/>
</dbReference>
<dbReference type="InterPro" id="IPR016163">
    <property type="entry name" value="Ald_DH_C"/>
</dbReference>
<comment type="similarity">
    <text evidence="1 4">Belongs to the aldehyde dehydrogenase family.</text>
</comment>
<dbReference type="InterPro" id="IPR016162">
    <property type="entry name" value="Ald_DH_N"/>
</dbReference>
<evidence type="ECO:0000256" key="3">
    <source>
        <dbReference type="PROSITE-ProRule" id="PRU10007"/>
    </source>
</evidence>
<dbReference type="PANTHER" id="PTHR43353">
    <property type="entry name" value="SUCCINATE-SEMIALDEHYDE DEHYDROGENASE, MITOCHONDRIAL"/>
    <property type="match status" value="1"/>
</dbReference>
<dbReference type="InterPro" id="IPR015590">
    <property type="entry name" value="Aldehyde_DH_dom"/>
</dbReference>
<keyword evidence="2 4" id="KW-0560">Oxidoreductase</keyword>
<dbReference type="PROSITE" id="PS00687">
    <property type="entry name" value="ALDEHYDE_DEHYDR_GLU"/>
    <property type="match status" value="1"/>
</dbReference>
<proteinExistence type="inferred from homology"/>
<dbReference type="AlphaFoldDB" id="A0A7Y2EAT6"/>
<dbReference type="InterPro" id="IPR010102">
    <property type="entry name" value="Succ_semiAld_DH"/>
</dbReference>
<dbReference type="PROSITE" id="PS00070">
    <property type="entry name" value="ALDEHYDE_DEHYDR_CYS"/>
    <property type="match status" value="1"/>
</dbReference>
<feature type="active site" evidence="3">
    <location>
        <position position="255"/>
    </location>
</feature>
<dbReference type="Pfam" id="PF00171">
    <property type="entry name" value="Aldedh"/>
    <property type="match status" value="1"/>
</dbReference>
<reference evidence="6 7" key="1">
    <citation type="submission" date="2020-03" db="EMBL/GenBank/DDBJ databases">
        <title>Metabolic flexibility allows generalist bacteria to become dominant in a frequently disturbed ecosystem.</title>
        <authorList>
            <person name="Chen Y.-J."/>
            <person name="Leung P.M."/>
            <person name="Bay S.K."/>
            <person name="Hugenholtz P."/>
            <person name="Kessler A.J."/>
            <person name="Shelley G."/>
            <person name="Waite D.W."/>
            <person name="Cook P.L."/>
            <person name="Greening C."/>
        </authorList>
    </citation>
    <scope>NUCLEOTIDE SEQUENCE [LARGE SCALE GENOMIC DNA]</scope>
    <source>
        <strain evidence="6">SS_bin_28</strain>
    </source>
</reference>
<evidence type="ECO:0000313" key="6">
    <source>
        <dbReference type="EMBL" id="NNF07472.1"/>
    </source>
</evidence>
<evidence type="ECO:0000313" key="7">
    <source>
        <dbReference type="Proteomes" id="UP000547674"/>
    </source>
</evidence>
<dbReference type="FunFam" id="3.40.309.10:FF:000004">
    <property type="entry name" value="Succinate-semialdehyde dehydrogenase I"/>
    <property type="match status" value="1"/>
</dbReference>
<dbReference type="SUPFAM" id="SSF53720">
    <property type="entry name" value="ALDH-like"/>
    <property type="match status" value="1"/>
</dbReference>
<dbReference type="CDD" id="cd07103">
    <property type="entry name" value="ALDH_F5_SSADH_GabD"/>
    <property type="match status" value="1"/>
</dbReference>
<dbReference type="InterPro" id="IPR029510">
    <property type="entry name" value="Ald_DH_CS_GLU"/>
</dbReference>
<sequence>MSPYRALLKTKAYLGGKWVEAASGDHFPVVDPARQATVAEVANCGAVDAERAVEAGQAAFQTWSRTTAEHRAMVLQQWHDRLLEHQDSLAALITLEMGKPLAEARGEVAYAASFLRWFAEEARRVYGEIIPASSNDKRLFVLKQPVGVTAAITPWNFPVAMIARKVAPALAAGCSMIVKPAEDTPLSALAMAHLFEGLDAPAGVFNVVPTQDPKEVGKVLTTHSAIRKISFTGSTATGKKLMKQASDSVKRVSLELGGNAPFIVFADADMKAAAEGAMVSKYRNGGQTCVCTNRIFLESGSEQAFLDEFLPLVKQLKVGPGMEEGNQVGPLINEDACKKVETLVGDAVRQGAEVVHGGGRHELGGTYFQPSVLRNANPSMRISQEEIFGPVSVLSTFKSEGEVIQLANDTPYGLAAYFYSRDTARVWRVAEQLEYGMVGVNTGLVSTAQAPFGGVKESGIGREGSHHGIDEYLEIKYVCLGGLEP</sequence>
<dbReference type="InterPro" id="IPR016160">
    <property type="entry name" value="Ald_DH_CS_CYS"/>
</dbReference>
<gene>
    <name evidence="6" type="ORF">HKN21_11990</name>
</gene>
<dbReference type="Proteomes" id="UP000547674">
    <property type="component" value="Unassembled WGS sequence"/>
</dbReference>
<dbReference type="Gene3D" id="3.40.605.10">
    <property type="entry name" value="Aldehyde Dehydrogenase, Chain A, domain 1"/>
    <property type="match status" value="1"/>
</dbReference>
<dbReference type="GO" id="GO:0009450">
    <property type="term" value="P:gamma-aminobutyric acid catabolic process"/>
    <property type="evidence" value="ECO:0007669"/>
    <property type="project" value="InterPro"/>
</dbReference>
<evidence type="ECO:0000259" key="5">
    <source>
        <dbReference type="Pfam" id="PF00171"/>
    </source>
</evidence>
<evidence type="ECO:0000256" key="4">
    <source>
        <dbReference type="RuleBase" id="RU003345"/>
    </source>
</evidence>
<dbReference type="NCBIfam" id="TIGR01780">
    <property type="entry name" value="SSADH"/>
    <property type="match status" value="1"/>
</dbReference>
<comment type="caution">
    <text evidence="6">The sequence shown here is derived from an EMBL/GenBank/DDBJ whole genome shotgun (WGS) entry which is preliminary data.</text>
</comment>
<dbReference type="GO" id="GO:0004777">
    <property type="term" value="F:succinate-semialdehyde dehydrogenase (NAD+) activity"/>
    <property type="evidence" value="ECO:0007669"/>
    <property type="project" value="TreeGrafter"/>
</dbReference>
<dbReference type="FunFam" id="3.40.605.10:FF:000026">
    <property type="entry name" value="Aldehyde dehydrogenase, putative"/>
    <property type="match status" value="1"/>
</dbReference>
<evidence type="ECO:0000256" key="2">
    <source>
        <dbReference type="ARBA" id="ARBA00023002"/>
    </source>
</evidence>
<organism evidence="6 7">
    <name type="scientific">Eiseniibacteriota bacterium</name>
    <dbReference type="NCBI Taxonomy" id="2212470"/>
    <lineage>
        <taxon>Bacteria</taxon>
        <taxon>Candidatus Eiseniibacteriota</taxon>
    </lineage>
</organism>
<dbReference type="EMBL" id="JABDJR010000484">
    <property type="protein sequence ID" value="NNF07472.1"/>
    <property type="molecule type" value="Genomic_DNA"/>
</dbReference>
<dbReference type="Gene3D" id="3.40.309.10">
    <property type="entry name" value="Aldehyde Dehydrogenase, Chain A, domain 2"/>
    <property type="match status" value="1"/>
</dbReference>
<evidence type="ECO:0000256" key="1">
    <source>
        <dbReference type="ARBA" id="ARBA00009986"/>
    </source>
</evidence>
<dbReference type="PANTHER" id="PTHR43353:SF5">
    <property type="entry name" value="SUCCINATE-SEMIALDEHYDE DEHYDROGENASE, MITOCHONDRIAL"/>
    <property type="match status" value="1"/>
</dbReference>
<accession>A0A7Y2EAT6</accession>
<protein>
    <submittedName>
        <fullName evidence="6">NAD-dependent succinate-semialdehyde dehydrogenase</fullName>
    </submittedName>
</protein>
<dbReference type="FunFam" id="3.40.605.10:FF:000005">
    <property type="entry name" value="Succinate-semialdehyde dehydrogenase I"/>
    <property type="match status" value="1"/>
</dbReference>
<name>A0A7Y2EAT6_UNCEI</name>
<dbReference type="InterPro" id="IPR016161">
    <property type="entry name" value="Ald_DH/histidinol_DH"/>
</dbReference>
<feature type="domain" description="Aldehyde dehydrogenase" evidence="5">
    <location>
        <begin position="18"/>
        <end position="478"/>
    </location>
</feature>